<protein>
    <submittedName>
        <fullName evidence="5">Transcriptional regulator-domain-containing protein</fullName>
    </submittedName>
</protein>
<organism evidence="5 6">
    <name type="scientific">Rhypophila decipiens</name>
    <dbReference type="NCBI Taxonomy" id="261697"/>
    <lineage>
        <taxon>Eukaryota</taxon>
        <taxon>Fungi</taxon>
        <taxon>Dikarya</taxon>
        <taxon>Ascomycota</taxon>
        <taxon>Pezizomycotina</taxon>
        <taxon>Sordariomycetes</taxon>
        <taxon>Sordariomycetidae</taxon>
        <taxon>Sordariales</taxon>
        <taxon>Naviculisporaceae</taxon>
        <taxon>Rhypophila</taxon>
    </lineage>
</organism>
<evidence type="ECO:0000313" key="5">
    <source>
        <dbReference type="EMBL" id="KAK4217904.1"/>
    </source>
</evidence>
<dbReference type="InterPro" id="IPR026564">
    <property type="entry name" value="Transcrip_reg_TACO1-like_dom3"/>
</dbReference>
<feature type="domain" description="TACO1/YebC-like second and third" evidence="3">
    <location>
        <begin position="121"/>
        <end position="279"/>
    </location>
</feature>
<evidence type="ECO:0000256" key="2">
    <source>
        <dbReference type="ARBA" id="ARBA00008724"/>
    </source>
</evidence>
<dbReference type="PANTHER" id="PTHR12532">
    <property type="entry name" value="TRANSLATIONAL ACTIVATOR OF CYTOCHROME C OXIDASE 1"/>
    <property type="match status" value="1"/>
</dbReference>
<comment type="similarity">
    <text evidence="2">Belongs to the TACO1 family.</text>
</comment>
<reference evidence="5" key="1">
    <citation type="journal article" date="2023" name="Mol. Phylogenet. Evol.">
        <title>Genome-scale phylogeny and comparative genomics of the fungal order Sordariales.</title>
        <authorList>
            <person name="Hensen N."/>
            <person name="Bonometti L."/>
            <person name="Westerberg I."/>
            <person name="Brannstrom I.O."/>
            <person name="Guillou S."/>
            <person name="Cros-Aarteil S."/>
            <person name="Calhoun S."/>
            <person name="Haridas S."/>
            <person name="Kuo A."/>
            <person name="Mondo S."/>
            <person name="Pangilinan J."/>
            <person name="Riley R."/>
            <person name="LaButti K."/>
            <person name="Andreopoulos B."/>
            <person name="Lipzen A."/>
            <person name="Chen C."/>
            <person name="Yan M."/>
            <person name="Daum C."/>
            <person name="Ng V."/>
            <person name="Clum A."/>
            <person name="Steindorff A."/>
            <person name="Ohm R.A."/>
            <person name="Martin F."/>
            <person name="Silar P."/>
            <person name="Natvig D.O."/>
            <person name="Lalanne C."/>
            <person name="Gautier V."/>
            <person name="Ament-Velasquez S.L."/>
            <person name="Kruys A."/>
            <person name="Hutchinson M.I."/>
            <person name="Powell A.J."/>
            <person name="Barry K."/>
            <person name="Miller A.N."/>
            <person name="Grigoriev I.V."/>
            <person name="Debuchy R."/>
            <person name="Gladieux P."/>
            <person name="Hiltunen Thoren M."/>
            <person name="Johannesson H."/>
        </authorList>
    </citation>
    <scope>NUCLEOTIDE SEQUENCE</scope>
    <source>
        <strain evidence="5">PSN293</strain>
    </source>
</reference>
<dbReference type="InterPro" id="IPR048300">
    <property type="entry name" value="TACO1_YebC-like_2nd/3rd_dom"/>
</dbReference>
<dbReference type="InterPro" id="IPR049083">
    <property type="entry name" value="TACO1_YebC_N"/>
</dbReference>
<dbReference type="Gene3D" id="1.10.10.200">
    <property type="match status" value="1"/>
</dbReference>
<evidence type="ECO:0000313" key="6">
    <source>
        <dbReference type="Proteomes" id="UP001301769"/>
    </source>
</evidence>
<dbReference type="InterPro" id="IPR017856">
    <property type="entry name" value="Integrase-like_N"/>
</dbReference>
<dbReference type="InterPro" id="IPR029072">
    <property type="entry name" value="YebC-like"/>
</dbReference>
<dbReference type="PANTHER" id="PTHR12532:SF0">
    <property type="entry name" value="TRANSLATIONAL ACTIVATOR OF CYTOCHROME C OXIDASE 1"/>
    <property type="match status" value="1"/>
</dbReference>
<dbReference type="GO" id="GO:0005739">
    <property type="term" value="C:mitochondrion"/>
    <property type="evidence" value="ECO:0007669"/>
    <property type="project" value="UniProtKB-SubCell"/>
</dbReference>
<keyword evidence="6" id="KW-1185">Reference proteome</keyword>
<comment type="caution">
    <text evidence="5">The sequence shown here is derived from an EMBL/GenBank/DDBJ whole genome shotgun (WGS) entry which is preliminary data.</text>
</comment>
<reference evidence="5" key="2">
    <citation type="submission" date="2023-05" db="EMBL/GenBank/DDBJ databases">
        <authorList>
            <consortium name="Lawrence Berkeley National Laboratory"/>
            <person name="Steindorff A."/>
            <person name="Hensen N."/>
            <person name="Bonometti L."/>
            <person name="Westerberg I."/>
            <person name="Brannstrom I.O."/>
            <person name="Guillou S."/>
            <person name="Cros-Aarteil S."/>
            <person name="Calhoun S."/>
            <person name="Haridas S."/>
            <person name="Kuo A."/>
            <person name="Mondo S."/>
            <person name="Pangilinan J."/>
            <person name="Riley R."/>
            <person name="Labutti K."/>
            <person name="Andreopoulos B."/>
            <person name="Lipzen A."/>
            <person name="Chen C."/>
            <person name="Yanf M."/>
            <person name="Daum C."/>
            <person name="Ng V."/>
            <person name="Clum A."/>
            <person name="Ohm R."/>
            <person name="Martin F."/>
            <person name="Silar P."/>
            <person name="Natvig D."/>
            <person name="Lalanne C."/>
            <person name="Gautier V."/>
            <person name="Ament-Velasquez S.L."/>
            <person name="Kruys A."/>
            <person name="Hutchinson M.I."/>
            <person name="Powell A.J."/>
            <person name="Barry K."/>
            <person name="Miller A.N."/>
            <person name="Grigoriev I.V."/>
            <person name="Debuchy R."/>
            <person name="Gladieux P."/>
            <person name="Thoren M.H."/>
            <person name="Johannesson H."/>
        </authorList>
    </citation>
    <scope>NUCLEOTIDE SEQUENCE</scope>
    <source>
        <strain evidence="5">PSN293</strain>
    </source>
</reference>
<sequence>MGATLVRTAWPILRTSTPRNFRKCLCCRRSFVTNQILQSGHNKWSKIRHEKAANDLKKNMLRANFGKDIASLSRLFGPDPNFNPQLATMIEKAKKASVPKGVVDAAIARGQGRSLGGGELEPMTFEIMMPPSTAIILDIETESKTRILQDINLMVKKAKGTSGSSKFFFNRVGRVKFEKSENGVDVDAIFDDAIEAGAEDLENDAEGNIVILTDPSKTTHVTKTLGDKFGLKVLSCGIIWAPNEDTRAQMDSSENLVNFTELLHELREYPDVRSIYSNVSRGTMSDQEWESIEQHLDS</sequence>
<feature type="domain" description="TACO1/YebC-like N-terminal" evidence="4">
    <location>
        <begin position="42"/>
        <end position="112"/>
    </location>
</feature>
<dbReference type="EMBL" id="MU858056">
    <property type="protein sequence ID" value="KAK4217904.1"/>
    <property type="molecule type" value="Genomic_DNA"/>
</dbReference>
<dbReference type="Gene3D" id="3.30.70.980">
    <property type="match status" value="2"/>
</dbReference>
<dbReference type="SUPFAM" id="SSF75625">
    <property type="entry name" value="YebC-like"/>
    <property type="match status" value="1"/>
</dbReference>
<dbReference type="Pfam" id="PF01709">
    <property type="entry name" value="Transcrip_reg"/>
    <property type="match status" value="1"/>
</dbReference>
<comment type="subcellular location">
    <subcellularLocation>
        <location evidence="1">Mitochondrion</location>
    </subcellularLocation>
</comment>
<evidence type="ECO:0000259" key="3">
    <source>
        <dbReference type="Pfam" id="PF01709"/>
    </source>
</evidence>
<proteinExistence type="inferred from homology"/>
<evidence type="ECO:0000259" key="4">
    <source>
        <dbReference type="Pfam" id="PF20772"/>
    </source>
</evidence>
<gene>
    <name evidence="5" type="ORF">QBC37DRAFT_413510</name>
</gene>
<dbReference type="AlphaFoldDB" id="A0AAN6YF18"/>
<dbReference type="Proteomes" id="UP001301769">
    <property type="component" value="Unassembled WGS sequence"/>
</dbReference>
<evidence type="ECO:0000256" key="1">
    <source>
        <dbReference type="ARBA" id="ARBA00004173"/>
    </source>
</evidence>
<dbReference type="FunFam" id="1.10.10.200:FF:000002">
    <property type="entry name" value="Probable transcriptional regulatory protein CLM62_37755"/>
    <property type="match status" value="1"/>
</dbReference>
<dbReference type="InterPro" id="IPR002876">
    <property type="entry name" value="Transcrip_reg_TACO1-like"/>
</dbReference>
<dbReference type="Pfam" id="PF20772">
    <property type="entry name" value="TACO1_YebC_N"/>
    <property type="match status" value="1"/>
</dbReference>
<accession>A0AAN6YF18</accession>
<name>A0AAN6YF18_9PEZI</name>